<dbReference type="AlphaFoldDB" id="A0A7J6X9G0"/>
<organism evidence="1 2">
    <name type="scientific">Thalictrum thalictroides</name>
    <name type="common">Rue-anemone</name>
    <name type="synonym">Anemone thalictroides</name>
    <dbReference type="NCBI Taxonomy" id="46969"/>
    <lineage>
        <taxon>Eukaryota</taxon>
        <taxon>Viridiplantae</taxon>
        <taxon>Streptophyta</taxon>
        <taxon>Embryophyta</taxon>
        <taxon>Tracheophyta</taxon>
        <taxon>Spermatophyta</taxon>
        <taxon>Magnoliopsida</taxon>
        <taxon>Ranunculales</taxon>
        <taxon>Ranunculaceae</taxon>
        <taxon>Thalictroideae</taxon>
        <taxon>Thalictrum</taxon>
    </lineage>
</organism>
<keyword evidence="2" id="KW-1185">Reference proteome</keyword>
<comment type="caution">
    <text evidence="1">The sequence shown here is derived from an EMBL/GenBank/DDBJ whole genome shotgun (WGS) entry which is preliminary data.</text>
</comment>
<dbReference type="PANTHER" id="PTHR33103:SF27">
    <property type="entry name" value="OS04G0594700 PROTEIN"/>
    <property type="match status" value="1"/>
</dbReference>
<dbReference type="Proteomes" id="UP000554482">
    <property type="component" value="Unassembled WGS sequence"/>
</dbReference>
<evidence type="ECO:0008006" key="3">
    <source>
        <dbReference type="Google" id="ProtNLM"/>
    </source>
</evidence>
<gene>
    <name evidence="1" type="ORF">FRX31_004143</name>
</gene>
<evidence type="ECO:0000313" key="1">
    <source>
        <dbReference type="EMBL" id="KAF5206269.1"/>
    </source>
</evidence>
<dbReference type="OrthoDB" id="1277335at2759"/>
<dbReference type="InterPro" id="IPR007750">
    <property type="entry name" value="DUF674"/>
</dbReference>
<dbReference type="PANTHER" id="PTHR33103">
    <property type="entry name" value="OS01G0153900 PROTEIN"/>
    <property type="match status" value="1"/>
</dbReference>
<proteinExistence type="predicted"/>
<dbReference type="EMBL" id="JABWDY010002954">
    <property type="protein sequence ID" value="KAF5206269.1"/>
    <property type="molecule type" value="Genomic_DNA"/>
</dbReference>
<name>A0A7J6X9G0_THATH</name>
<sequence>MVMLKLVVEKEKNRVLFAESSKDLVDILFSFLTFPIGTIIRLTNKESNLGCMDSLYKSVEGLDIQYFHTKACKAMLLSPRSDSELQYRNLVLDLININDQMKYYSCPSWACATKTHCVFSMFENSKCLCGQEMQELGHTAEDGRDRVAFVEGNCKFIITDDLHVSIMSTEARELILRRFNIIEGLLIEERLVHLGTREVLKLLKHSLVSKTPMTDVILEQGDLLTSQMVKSEPLEYLKLQIYPTQTEEKRMNLKLLIKISSNTVLYAEANEDFLDLLFSFLAFPVGSVVKLLDGFSSVGSIDNLYRSVEDLCSRSPEKFAKCKDLLLHPMVAWHHGCENQILQIKEGNLRLGRNMIKLINPKYHDTVCKRGRGFIRKPMKFMVSDELYVLPYSPNSSISFANKLGAQLNDLEERFVTVGEQQAMSILKDSLTSKTALTNVFCQKSEGVHSCLEHGNHLERFKWPRLGPTFRDIDISPSP</sequence>
<protein>
    <recommendedName>
        <fullName evidence="3">DUF674 family protein</fullName>
    </recommendedName>
</protein>
<accession>A0A7J6X9G0</accession>
<evidence type="ECO:0000313" key="2">
    <source>
        <dbReference type="Proteomes" id="UP000554482"/>
    </source>
</evidence>
<reference evidence="1 2" key="1">
    <citation type="submission" date="2020-06" db="EMBL/GenBank/DDBJ databases">
        <title>Transcriptomic and genomic resources for Thalictrum thalictroides and T. hernandezii: Facilitating candidate gene discovery in an emerging model plant lineage.</title>
        <authorList>
            <person name="Arias T."/>
            <person name="Riano-Pachon D.M."/>
            <person name="Di Stilio V.S."/>
        </authorList>
    </citation>
    <scope>NUCLEOTIDE SEQUENCE [LARGE SCALE GENOMIC DNA]</scope>
    <source>
        <strain evidence="2">cv. WT478/WT964</strain>
        <tissue evidence="1">Leaves</tissue>
    </source>
</reference>
<dbReference type="Pfam" id="PF05056">
    <property type="entry name" value="DUF674"/>
    <property type="match status" value="1"/>
</dbReference>